<evidence type="ECO:0000313" key="8">
    <source>
        <dbReference type="Proteomes" id="UP000000447"/>
    </source>
</evidence>
<dbReference type="eggNOG" id="COG1252">
    <property type="taxonomic scope" value="Bacteria"/>
</dbReference>
<dbReference type="InterPro" id="IPR023753">
    <property type="entry name" value="FAD/NAD-binding_dom"/>
</dbReference>
<dbReference type="OrthoDB" id="9784880at2"/>
<evidence type="ECO:0000313" key="7">
    <source>
        <dbReference type="EMBL" id="ACM05979.1"/>
    </source>
</evidence>
<dbReference type="SUPFAM" id="SSF51905">
    <property type="entry name" value="FAD/NAD(P)-binding domain"/>
    <property type="match status" value="1"/>
</dbReference>
<dbReference type="GO" id="GO:0019646">
    <property type="term" value="P:aerobic electron transport chain"/>
    <property type="evidence" value="ECO:0007669"/>
    <property type="project" value="TreeGrafter"/>
</dbReference>
<proteinExistence type="inferred from homology"/>
<feature type="domain" description="FAD/NAD(P)-binding" evidence="6">
    <location>
        <begin position="11"/>
        <end position="338"/>
    </location>
</feature>
<dbReference type="GO" id="GO:0003955">
    <property type="term" value="F:NAD(P)H dehydrogenase (quinone) activity"/>
    <property type="evidence" value="ECO:0007669"/>
    <property type="project" value="TreeGrafter"/>
</dbReference>
<evidence type="ECO:0000256" key="5">
    <source>
        <dbReference type="ARBA" id="ARBA00023002"/>
    </source>
</evidence>
<dbReference type="PANTHER" id="PTHR42913">
    <property type="entry name" value="APOPTOSIS-INDUCING FACTOR 1"/>
    <property type="match status" value="1"/>
</dbReference>
<dbReference type="STRING" id="309801.trd_1911"/>
<keyword evidence="3" id="KW-0285">Flavoprotein</keyword>
<comment type="similarity">
    <text evidence="2">Belongs to the NADH dehydrogenase family.</text>
</comment>
<dbReference type="PRINTS" id="PR00411">
    <property type="entry name" value="PNDRDTASEI"/>
</dbReference>
<evidence type="ECO:0000256" key="4">
    <source>
        <dbReference type="ARBA" id="ARBA00022827"/>
    </source>
</evidence>
<dbReference type="PRINTS" id="PR00368">
    <property type="entry name" value="FADPNR"/>
</dbReference>
<name>B9L212_THERP</name>
<evidence type="ECO:0000256" key="1">
    <source>
        <dbReference type="ARBA" id="ARBA00001974"/>
    </source>
</evidence>
<dbReference type="InterPro" id="IPR036188">
    <property type="entry name" value="FAD/NAD-bd_sf"/>
</dbReference>
<protein>
    <submittedName>
        <fullName evidence="7">Pyridine nucleotide-disulphide oxidoreductase family protein</fullName>
    </submittedName>
</protein>
<dbReference type="RefSeq" id="WP_015922854.1">
    <property type="nucleotide sequence ID" value="NC_011959.1"/>
</dbReference>
<dbReference type="EMBL" id="CP001275">
    <property type="protein sequence ID" value="ACM05979.1"/>
    <property type="molecule type" value="Genomic_DNA"/>
</dbReference>
<dbReference type="KEGG" id="tro:trd_1911"/>
<dbReference type="Pfam" id="PF07992">
    <property type="entry name" value="Pyr_redox_2"/>
    <property type="match status" value="1"/>
</dbReference>
<gene>
    <name evidence="7" type="ordered locus">trd_1911</name>
</gene>
<evidence type="ECO:0000259" key="6">
    <source>
        <dbReference type="Pfam" id="PF07992"/>
    </source>
</evidence>
<evidence type="ECO:0000256" key="3">
    <source>
        <dbReference type="ARBA" id="ARBA00022630"/>
    </source>
</evidence>
<organism evidence="7 8">
    <name type="scientific">Thermomicrobium roseum (strain ATCC 27502 / DSM 5159 / P-2)</name>
    <dbReference type="NCBI Taxonomy" id="309801"/>
    <lineage>
        <taxon>Bacteria</taxon>
        <taxon>Pseudomonadati</taxon>
        <taxon>Thermomicrobiota</taxon>
        <taxon>Thermomicrobia</taxon>
        <taxon>Thermomicrobiales</taxon>
        <taxon>Thermomicrobiaceae</taxon>
        <taxon>Thermomicrobium</taxon>
    </lineage>
</organism>
<keyword evidence="4" id="KW-0274">FAD</keyword>
<accession>B9L212</accession>
<dbReference type="Proteomes" id="UP000000447">
    <property type="component" value="Chromosome"/>
</dbReference>
<dbReference type="InterPro" id="IPR051169">
    <property type="entry name" value="NADH-Q_oxidoreductase"/>
</dbReference>
<keyword evidence="5" id="KW-0560">Oxidoreductase</keyword>
<dbReference type="HOGENOM" id="CLU_021377_7_1_0"/>
<dbReference type="Gene3D" id="3.50.50.100">
    <property type="match status" value="1"/>
</dbReference>
<sequence>MRQHEPTTPARIVIAGGGFAGVTAAHQLRHAARAGHVEVALVSRENAFVFYPLMPEVIAGGLRVETILTSIRHVLPHARLYVGELTGVHLERQTVTIQHGLYQHHQRPLELPYDHLVLALGGVPATYGIPGLDDYAFDVQRLSNAFALRNHLIDLLEQADIEPDPAEQRRLLTVVVIGGGPTGVEVAAEIRSLFTHALPYYRAIQPDTARIVLVEALPRLLTGFPDAVAHRAARELRQRGIEVLLGRKVIQVEPAAVVLDDGTRLESRTIVSAIGVEPNPIVRSFGLPLDQRGRIVVDEYLRVTGHPNVWAIGDNAAVIDPATGRPYAPTAQHAVRQAKLLARNLVASLRSEPLQPMRYRTRGMMVTLGDHDAIAWLGRVTLTGFLAWWLWRTYALLQIPRWDRRIRLAMEWTLDLLFPPELVQLKVGQPTPATRRLVEAALRRLREGPWPAETAPTVSTTASSARRS</sequence>
<dbReference type="AlphaFoldDB" id="B9L212"/>
<comment type="cofactor">
    <cofactor evidence="1">
        <name>FAD</name>
        <dbReference type="ChEBI" id="CHEBI:57692"/>
    </cofactor>
</comment>
<keyword evidence="8" id="KW-1185">Reference proteome</keyword>
<evidence type="ECO:0000256" key="2">
    <source>
        <dbReference type="ARBA" id="ARBA00005272"/>
    </source>
</evidence>
<dbReference type="PANTHER" id="PTHR42913:SF3">
    <property type="entry name" value="64 KDA MITOCHONDRIAL NADH DEHYDROGENASE (EUROFUNG)"/>
    <property type="match status" value="1"/>
</dbReference>
<reference evidence="7 8" key="1">
    <citation type="journal article" date="2009" name="PLoS ONE">
        <title>Complete genome sequence of the aerobic CO-oxidizing thermophile Thermomicrobium roseum.</title>
        <authorList>
            <person name="Wu D."/>
            <person name="Raymond J."/>
            <person name="Wu M."/>
            <person name="Chatterji S."/>
            <person name="Ren Q."/>
            <person name="Graham J.E."/>
            <person name="Bryant D.A."/>
            <person name="Robb F."/>
            <person name="Colman A."/>
            <person name="Tallon L.J."/>
            <person name="Badger J.H."/>
            <person name="Madupu R."/>
            <person name="Ward N.L."/>
            <person name="Eisen J.A."/>
        </authorList>
    </citation>
    <scope>NUCLEOTIDE SEQUENCE [LARGE SCALE GENOMIC DNA]</scope>
    <source>
        <strain evidence="8">ATCC 27502 / DSM 5159 / P-2</strain>
    </source>
</reference>